<feature type="domain" description="SUI1" evidence="3">
    <location>
        <begin position="26"/>
        <end position="96"/>
    </location>
</feature>
<dbReference type="SUPFAM" id="SSF55159">
    <property type="entry name" value="eIF1-like"/>
    <property type="match status" value="1"/>
</dbReference>
<sequence>MDVKFNNTDDLFSLDESENFFNNSKITIAVQKRNGRKCITTVTGMADDLDLKKIVSYFKKTYSCNGSILKDEKYGEIITFSGDQKENFYNFLIKEEINKSDDIIVKGA</sequence>
<dbReference type="GO" id="GO:0003743">
    <property type="term" value="F:translation initiation factor activity"/>
    <property type="evidence" value="ECO:0007669"/>
    <property type="project" value="InterPro"/>
</dbReference>
<dbReference type="PROSITE" id="PS50296">
    <property type="entry name" value="SUI1"/>
    <property type="match status" value="1"/>
</dbReference>
<dbReference type="Pfam" id="PF01253">
    <property type="entry name" value="SUI1"/>
    <property type="match status" value="1"/>
</dbReference>
<comment type="similarity">
    <text evidence="1">Belongs to the SUI1 family.</text>
</comment>
<dbReference type="InterPro" id="IPR005874">
    <property type="entry name" value="SUI1_euk"/>
</dbReference>
<name>A0A6C0AQQ7_9ZZZZ</name>
<evidence type="ECO:0000259" key="3">
    <source>
        <dbReference type="PROSITE" id="PS50296"/>
    </source>
</evidence>
<accession>A0A6C0AQQ7</accession>
<proteinExistence type="inferred from homology"/>
<dbReference type="CDD" id="cd11566">
    <property type="entry name" value="eIF1_SUI1"/>
    <property type="match status" value="1"/>
</dbReference>
<evidence type="ECO:0000313" key="4">
    <source>
        <dbReference type="EMBL" id="QHS82199.1"/>
    </source>
</evidence>
<dbReference type="AlphaFoldDB" id="A0A6C0AQQ7"/>
<dbReference type="InterPro" id="IPR001950">
    <property type="entry name" value="SUI1"/>
</dbReference>
<dbReference type="PANTHER" id="PTHR10388">
    <property type="entry name" value="EUKARYOTIC TRANSLATION INITIATION FACTOR SUI1"/>
    <property type="match status" value="1"/>
</dbReference>
<dbReference type="Gene3D" id="3.30.780.10">
    <property type="entry name" value="SUI1-like domain"/>
    <property type="match status" value="1"/>
</dbReference>
<reference evidence="4" key="1">
    <citation type="journal article" date="2020" name="Nature">
        <title>Giant virus diversity and host interactions through global metagenomics.</title>
        <authorList>
            <person name="Schulz F."/>
            <person name="Roux S."/>
            <person name="Paez-Espino D."/>
            <person name="Jungbluth S."/>
            <person name="Walsh D.A."/>
            <person name="Denef V.J."/>
            <person name="McMahon K.D."/>
            <person name="Konstantinidis K.T."/>
            <person name="Eloe-Fadrosh E.A."/>
            <person name="Kyrpides N.C."/>
            <person name="Woyke T."/>
        </authorList>
    </citation>
    <scope>NUCLEOTIDE SEQUENCE</scope>
    <source>
        <strain evidence="4">GVMAG-S-1101165-79</strain>
    </source>
</reference>
<evidence type="ECO:0000256" key="2">
    <source>
        <dbReference type="ARBA" id="ARBA00022917"/>
    </source>
</evidence>
<protein>
    <recommendedName>
        <fullName evidence="3">SUI1 domain-containing protein</fullName>
    </recommendedName>
</protein>
<dbReference type="InterPro" id="IPR036877">
    <property type="entry name" value="SUI1_dom_sf"/>
</dbReference>
<evidence type="ECO:0000256" key="1">
    <source>
        <dbReference type="ARBA" id="ARBA00005422"/>
    </source>
</evidence>
<organism evidence="4">
    <name type="scientific">viral metagenome</name>
    <dbReference type="NCBI Taxonomy" id="1070528"/>
    <lineage>
        <taxon>unclassified sequences</taxon>
        <taxon>metagenomes</taxon>
        <taxon>organismal metagenomes</taxon>
    </lineage>
</organism>
<keyword evidence="2" id="KW-0648">Protein biosynthesis</keyword>
<dbReference type="EMBL" id="MN740763">
    <property type="protein sequence ID" value="QHS82199.1"/>
    <property type="molecule type" value="Genomic_DNA"/>
</dbReference>